<accession>A0A1E8CHE0</accession>
<gene>
    <name evidence="2" type="ORF">PHACT_12795</name>
</gene>
<name>A0A1E8CHE0_9GAMM</name>
<dbReference type="InterPro" id="IPR011010">
    <property type="entry name" value="DNA_brk_join_enz"/>
</dbReference>
<dbReference type="EMBL" id="MASR01000002">
    <property type="protein sequence ID" value="OFE11667.1"/>
    <property type="molecule type" value="Genomic_DNA"/>
</dbReference>
<keyword evidence="1" id="KW-0238">DNA-binding</keyword>
<reference evidence="3" key="1">
    <citation type="submission" date="2016-07" db="EMBL/GenBank/DDBJ databases">
        <authorList>
            <person name="Florea S."/>
            <person name="Webb J.S."/>
            <person name="Jaromczyk J."/>
            <person name="Schardl C.L."/>
        </authorList>
    </citation>
    <scope>NUCLEOTIDE SEQUENCE [LARGE SCALE GENOMIC DNA]</scope>
    <source>
        <strain evidence="3">KCTC 42131</strain>
    </source>
</reference>
<dbReference type="Gene3D" id="1.10.150.130">
    <property type="match status" value="1"/>
</dbReference>
<keyword evidence="3" id="KW-1185">Reference proteome</keyword>
<dbReference type="GO" id="GO:0003677">
    <property type="term" value="F:DNA binding"/>
    <property type="evidence" value="ECO:0007669"/>
    <property type="project" value="UniProtKB-KW"/>
</dbReference>
<organism evidence="2 3">
    <name type="scientific">Pseudohongiella acticola</name>
    <dbReference type="NCBI Taxonomy" id="1524254"/>
    <lineage>
        <taxon>Bacteria</taxon>
        <taxon>Pseudomonadati</taxon>
        <taxon>Pseudomonadota</taxon>
        <taxon>Gammaproteobacteria</taxon>
        <taxon>Pseudomonadales</taxon>
        <taxon>Pseudohongiellaceae</taxon>
        <taxon>Pseudohongiella</taxon>
    </lineage>
</organism>
<dbReference type="InterPro" id="IPR010998">
    <property type="entry name" value="Integrase_recombinase_N"/>
</dbReference>
<evidence type="ECO:0000313" key="3">
    <source>
        <dbReference type="Proteomes" id="UP000175669"/>
    </source>
</evidence>
<dbReference type="SUPFAM" id="SSF56349">
    <property type="entry name" value="DNA breaking-rejoining enzymes"/>
    <property type="match status" value="1"/>
</dbReference>
<sequence length="327" mass="38083">MLEPGKVMIKIKRGQGKPLAPRTQSDYIKQCKQLERESAGKFAMSSPDLLRKIRALLAPWATRGTTYNHLKAMLGRVFDHAVITGLIDRNPMRDIDKVPVAKREVLVPDKAYIGITDQLVVHNYQSKEFDGQWRVEICDLLYMVSQQPVDFFSLRTNQVDLNAVDKSDPDPANWIWGEINLARSKTSVAGIIGMNREMREKVEWLLRFRDEQFRMNGNVFQKPEHDRLLIYPMYMDRRYRLKPLTHRTFSKWWAEASERAGYKQMGEPGQYWIMDMRKRGLTDEFVSQGDNDKGLHSTEAMKAHYRLINPPKRSRNTLVSIRGRKAV</sequence>
<comment type="caution">
    <text evidence="2">The sequence shown here is derived from an EMBL/GenBank/DDBJ whole genome shotgun (WGS) entry which is preliminary data.</text>
</comment>
<evidence type="ECO:0000313" key="2">
    <source>
        <dbReference type="EMBL" id="OFE11667.1"/>
    </source>
</evidence>
<proteinExistence type="predicted"/>
<dbReference type="AlphaFoldDB" id="A0A1E8CHE0"/>
<evidence type="ECO:0000256" key="1">
    <source>
        <dbReference type="ARBA" id="ARBA00023125"/>
    </source>
</evidence>
<protein>
    <recommendedName>
        <fullName evidence="4">Integrase</fullName>
    </recommendedName>
</protein>
<evidence type="ECO:0008006" key="4">
    <source>
        <dbReference type="Google" id="ProtNLM"/>
    </source>
</evidence>
<dbReference type="Proteomes" id="UP000175669">
    <property type="component" value="Unassembled WGS sequence"/>
</dbReference>